<dbReference type="PANTHER" id="PTHR23235">
    <property type="entry name" value="KRUEPPEL-LIKE TRANSCRIPTION FACTOR"/>
    <property type="match status" value="1"/>
</dbReference>
<dbReference type="Pfam" id="PF00096">
    <property type="entry name" value="zf-C2H2"/>
    <property type="match status" value="2"/>
</dbReference>
<dbReference type="GO" id="GO:0008270">
    <property type="term" value="F:zinc ion binding"/>
    <property type="evidence" value="ECO:0007669"/>
    <property type="project" value="UniProtKB-KW"/>
</dbReference>
<protein>
    <submittedName>
        <fullName evidence="8 9">C2H2-type domain-containing protein</fullName>
    </submittedName>
</protein>
<feature type="compositionally biased region" description="Low complexity" evidence="5">
    <location>
        <begin position="389"/>
        <end position="403"/>
    </location>
</feature>
<organism evidence="7 8">
    <name type="scientific">Parascaris univalens</name>
    <name type="common">Nematode worm</name>
    <dbReference type="NCBI Taxonomy" id="6257"/>
    <lineage>
        <taxon>Eukaryota</taxon>
        <taxon>Metazoa</taxon>
        <taxon>Ecdysozoa</taxon>
        <taxon>Nematoda</taxon>
        <taxon>Chromadorea</taxon>
        <taxon>Rhabditida</taxon>
        <taxon>Spirurina</taxon>
        <taxon>Ascaridomorpha</taxon>
        <taxon>Ascaridoidea</taxon>
        <taxon>Ascarididae</taxon>
        <taxon>Parascaris</taxon>
    </lineage>
</organism>
<dbReference type="InterPro" id="IPR013087">
    <property type="entry name" value="Znf_C2H2_type"/>
</dbReference>
<dbReference type="AlphaFoldDB" id="A0A915BJ18"/>
<evidence type="ECO:0000313" key="7">
    <source>
        <dbReference type="Proteomes" id="UP000887569"/>
    </source>
</evidence>
<evidence type="ECO:0000313" key="9">
    <source>
        <dbReference type="WBParaSite" id="PgR042_g082_t02"/>
    </source>
</evidence>
<reference evidence="8 9" key="1">
    <citation type="submission" date="2022-11" db="UniProtKB">
        <authorList>
            <consortium name="WormBaseParasite"/>
        </authorList>
    </citation>
    <scope>IDENTIFICATION</scope>
</reference>
<name>A0A915BJ18_PARUN</name>
<keyword evidence="2 4" id="KW-0863">Zinc-finger</keyword>
<keyword evidence="7" id="KW-1185">Reference proteome</keyword>
<keyword evidence="1" id="KW-0479">Metal-binding</keyword>
<evidence type="ECO:0000256" key="3">
    <source>
        <dbReference type="ARBA" id="ARBA00022833"/>
    </source>
</evidence>
<dbReference type="PANTHER" id="PTHR23235:SF150">
    <property type="entry name" value="KRUEPPEL-LIKE FACTOR LUNA"/>
    <property type="match status" value="1"/>
</dbReference>
<dbReference type="WBParaSite" id="PgR042_g082_t01">
    <property type="protein sequence ID" value="PgR042_g082_t01"/>
    <property type="gene ID" value="PgR042_g082"/>
</dbReference>
<feature type="domain" description="C2H2-type" evidence="6">
    <location>
        <begin position="614"/>
        <end position="643"/>
    </location>
</feature>
<dbReference type="Gene3D" id="3.30.160.60">
    <property type="entry name" value="Classic Zinc Finger"/>
    <property type="match status" value="3"/>
</dbReference>
<evidence type="ECO:0000256" key="2">
    <source>
        <dbReference type="ARBA" id="ARBA00022771"/>
    </source>
</evidence>
<feature type="domain" description="C2H2-type" evidence="6">
    <location>
        <begin position="584"/>
        <end position="613"/>
    </location>
</feature>
<keyword evidence="3" id="KW-0862">Zinc</keyword>
<dbReference type="FunFam" id="3.30.160.60:FF:000007">
    <property type="entry name" value="Basic krueppel-like factor 3"/>
    <property type="match status" value="1"/>
</dbReference>
<sequence>MFNSRGGKNLPADAVIQIPNKPPLSIDASARASTPRLTSLLLDVSDSDEDATRRILEATRRYSQFGVEYHSKHSYRARDHLSIATDERCSKILHYNGSRFKKTHRLAECSDAASTSHANVSMQRPLHQEMLRPSAIIYTPRSTLPPYMHSQIPSSPFIDMTKGQIAKGFLGDMNGGLCSEPTSPFCNVAIGLASPSKIFPSAPVDNPFESTPGYSTPTTALGAAFDSLKVDFDGPSSAYSTPSKSLASSSSPRPSPAPLPTPPSILKSAAFRIENLLSERREDSWKQSSLSRVDTSDVDGDTLMRWPNSAQMNTECNLQRLRHLSTSRQASSHSPASAFTSAIQHSGDVVYDSAPSTFTQNLATAKTVPIKLIDKPKSILSENGEEMDSGQASDSDPSSSVSPDTDHSNTAGATSSNVFGGIAKSSSIPRREYTPIHVTTAFSPSSTTSDLASSVSTNSTTFPSCSSTGQAEIDTKNTPEHCESHEMIGKLLEDPNGGAKALEKIFAKSGLEKGMELVESALMAQIPQATWTHIVAPIKQNSSPKSALTSSFAVEVNNEKFSMASNMEVQQKWSDAQIIDRKKHYCPHPTCKKVYTKSSHLKAHMRTHTGERPYACTWQGCEWRFARSDELTRHNRKHTGDRPFQCQCCHRSFSRSDHLSLHMKRH</sequence>
<dbReference type="InterPro" id="IPR036236">
    <property type="entry name" value="Znf_C2H2_sf"/>
</dbReference>
<dbReference type="WBParaSite" id="PgR042_g082_t02">
    <property type="protein sequence ID" value="PgR042_g082_t02"/>
    <property type="gene ID" value="PgR042_g082"/>
</dbReference>
<evidence type="ECO:0000259" key="6">
    <source>
        <dbReference type="PROSITE" id="PS50157"/>
    </source>
</evidence>
<evidence type="ECO:0000256" key="4">
    <source>
        <dbReference type="PROSITE-ProRule" id="PRU00042"/>
    </source>
</evidence>
<accession>A0A915BJ18</accession>
<evidence type="ECO:0000256" key="5">
    <source>
        <dbReference type="SAM" id="MobiDB-lite"/>
    </source>
</evidence>
<feature type="region of interest" description="Disordered" evidence="5">
    <location>
        <begin position="282"/>
        <end position="301"/>
    </location>
</feature>
<dbReference type="SUPFAM" id="SSF57667">
    <property type="entry name" value="beta-beta-alpha zinc fingers"/>
    <property type="match status" value="2"/>
</dbReference>
<feature type="compositionally biased region" description="Low complexity" evidence="5">
    <location>
        <begin position="239"/>
        <end position="252"/>
    </location>
</feature>
<dbReference type="PROSITE" id="PS50157">
    <property type="entry name" value="ZINC_FINGER_C2H2_2"/>
    <property type="match status" value="3"/>
</dbReference>
<feature type="compositionally biased region" description="Polar residues" evidence="5">
    <location>
        <begin position="409"/>
        <end position="422"/>
    </location>
</feature>
<dbReference type="Proteomes" id="UP000887569">
    <property type="component" value="Unplaced"/>
</dbReference>
<dbReference type="PROSITE" id="PS00028">
    <property type="entry name" value="ZINC_FINGER_C2H2_1"/>
    <property type="match status" value="3"/>
</dbReference>
<dbReference type="GO" id="GO:0000981">
    <property type="term" value="F:DNA-binding transcription factor activity, RNA polymerase II-specific"/>
    <property type="evidence" value="ECO:0007669"/>
    <property type="project" value="TreeGrafter"/>
</dbReference>
<feature type="compositionally biased region" description="Pro residues" evidence="5">
    <location>
        <begin position="253"/>
        <end position="263"/>
    </location>
</feature>
<dbReference type="GO" id="GO:0000978">
    <property type="term" value="F:RNA polymerase II cis-regulatory region sequence-specific DNA binding"/>
    <property type="evidence" value="ECO:0007669"/>
    <property type="project" value="TreeGrafter"/>
</dbReference>
<feature type="domain" description="C2H2-type" evidence="6">
    <location>
        <begin position="644"/>
        <end position="666"/>
    </location>
</feature>
<feature type="region of interest" description="Disordered" evidence="5">
    <location>
        <begin position="382"/>
        <end position="422"/>
    </location>
</feature>
<proteinExistence type="predicted"/>
<evidence type="ECO:0000256" key="1">
    <source>
        <dbReference type="ARBA" id="ARBA00022723"/>
    </source>
</evidence>
<feature type="region of interest" description="Disordered" evidence="5">
    <location>
        <begin position="239"/>
        <end position="264"/>
    </location>
</feature>
<evidence type="ECO:0000313" key="8">
    <source>
        <dbReference type="WBParaSite" id="PgR042_g082_t01"/>
    </source>
</evidence>
<dbReference type="SMART" id="SM00355">
    <property type="entry name" value="ZnF_C2H2"/>
    <property type="match status" value="3"/>
</dbReference>